<gene>
    <name evidence="3" type="ORF">DCAR_021087</name>
</gene>
<dbReference type="InterPro" id="IPR009719">
    <property type="entry name" value="GIP1_N"/>
</dbReference>
<accession>A0A164WBA2</accession>
<dbReference type="AlphaFoldDB" id="A0A164WBA2"/>
<dbReference type="PANTHER" id="PTHR46775">
    <property type="entry name" value="FLOCCULATION PROTEIN (DUF1296)"/>
    <property type="match status" value="1"/>
</dbReference>
<organism evidence="3">
    <name type="scientific">Daucus carota subsp. sativus</name>
    <name type="common">Carrot</name>
    <dbReference type="NCBI Taxonomy" id="79200"/>
    <lineage>
        <taxon>Eukaryota</taxon>
        <taxon>Viridiplantae</taxon>
        <taxon>Streptophyta</taxon>
        <taxon>Embryophyta</taxon>
        <taxon>Tracheophyta</taxon>
        <taxon>Spermatophyta</taxon>
        <taxon>Magnoliopsida</taxon>
        <taxon>eudicotyledons</taxon>
        <taxon>Gunneridae</taxon>
        <taxon>Pentapetalae</taxon>
        <taxon>asterids</taxon>
        <taxon>campanulids</taxon>
        <taxon>Apiales</taxon>
        <taxon>Apiaceae</taxon>
        <taxon>Apioideae</taxon>
        <taxon>Scandiceae</taxon>
        <taxon>Daucinae</taxon>
        <taxon>Daucus</taxon>
        <taxon>Daucus sect. Daucus</taxon>
    </lineage>
</organism>
<feature type="region of interest" description="Disordered" evidence="1">
    <location>
        <begin position="361"/>
        <end position="383"/>
    </location>
</feature>
<feature type="compositionally biased region" description="Low complexity" evidence="1">
    <location>
        <begin position="493"/>
        <end position="507"/>
    </location>
</feature>
<name>A0A164WBA2_DAUCS</name>
<feature type="compositionally biased region" description="Basic and acidic residues" evidence="1">
    <location>
        <begin position="453"/>
        <end position="463"/>
    </location>
</feature>
<dbReference type="OrthoDB" id="753279at2759"/>
<dbReference type="OMA" id="TQMNWPS"/>
<reference evidence="3" key="1">
    <citation type="journal article" date="2016" name="Nat. Genet.">
        <title>A high-quality carrot genome assembly provides new insights into carotenoid accumulation and asterid genome evolution.</title>
        <authorList>
            <person name="Iorizzo M."/>
            <person name="Ellison S."/>
            <person name="Senalik D."/>
            <person name="Zeng P."/>
            <person name="Satapoomin P."/>
            <person name="Huang J."/>
            <person name="Bowman M."/>
            <person name="Iovene M."/>
            <person name="Sanseverino W."/>
            <person name="Cavagnaro P."/>
            <person name="Yildiz M."/>
            <person name="Macko-Podgorni A."/>
            <person name="Moranska E."/>
            <person name="Grzebelus E."/>
            <person name="Grzebelus D."/>
            <person name="Ashrafi H."/>
            <person name="Zheng Z."/>
            <person name="Cheng S."/>
            <person name="Spooner D."/>
            <person name="Van Deynze A."/>
            <person name="Simon P."/>
        </authorList>
    </citation>
    <scope>NUCLEOTIDE SEQUENCE [LARGE SCALE GENOMIC DNA]</scope>
    <source>
        <tissue evidence="3">Leaf</tissue>
    </source>
</reference>
<dbReference type="PANTHER" id="PTHR46775:SF1">
    <property type="entry name" value="FLOCCULATION PROTEIN (DUF1296)"/>
    <property type="match status" value="1"/>
</dbReference>
<feature type="compositionally biased region" description="Gly residues" evidence="1">
    <location>
        <begin position="88"/>
        <end position="97"/>
    </location>
</feature>
<dbReference type="STRING" id="79200.A0A164WBA2"/>
<feature type="domain" description="GBF-interacting protein 1 N-terminal" evidence="2">
    <location>
        <begin position="11"/>
        <end position="70"/>
    </location>
</feature>
<protein>
    <recommendedName>
        <fullName evidence="2">GBF-interacting protein 1 N-terminal domain-containing protein</fullName>
    </recommendedName>
</protein>
<dbReference type="InterPro" id="IPR044277">
    <property type="entry name" value="GIP1"/>
</dbReference>
<dbReference type="InterPro" id="IPR009060">
    <property type="entry name" value="UBA-like_sf"/>
</dbReference>
<evidence type="ECO:0000256" key="1">
    <source>
        <dbReference type="SAM" id="MobiDB-lite"/>
    </source>
</evidence>
<feature type="compositionally biased region" description="Polar residues" evidence="1">
    <location>
        <begin position="483"/>
        <end position="492"/>
    </location>
</feature>
<feature type="region of interest" description="Disordered" evidence="1">
    <location>
        <begin position="61"/>
        <end position="122"/>
    </location>
</feature>
<dbReference type="SUPFAM" id="SSF46934">
    <property type="entry name" value="UBA-like"/>
    <property type="match status" value="1"/>
</dbReference>
<sequence length="878" mass="93291">MSNGGGGKVSIPSNMKKTIQNIKEITGSHDDEEIYTMLKECNMDPNETTHKLLFQDTFHEVRRKRDRKKEAGNVNKESSESRWKPGMQGRGTRGGRGNYSSRYTSHDAGGTRTSASVKENGPSRILEKSVGISTPPASKDMKHKVTSVASSATVTTDGSSGIAFESAGVTQAGSRFTGGENNQSVTSADIAKVEGQQPPILLAETQKITTNGFVTVEAPSLVLQSSSNIPTSGTSVSSTGAYFSASDPVLVSSQDSRLLSAVGTIKREIIPEQTFTAPVESKSITAFSNVDSSLEEKTGSTPQMINKNELCESLQATAASHIVPSSNYSSRTAQVIGPQKGVPAKEWKPKPTNFNLGQVSGTVVSADPPAVPVETTKPRPATVHDSKETYSILGKQLEQSRISGSQHVIIPNHIHVPEADKLGFCFGSFDANFKVVTHNSTASEKNKSPIPETSEKTEERAKEQISSQSAMETVEEEEDSKHSASSHVPNNLTTDSDVSSTVVVPESSESKQLTDLPSGGNQYSVVNTSPTYSFGILPTMVASQAAPIESTDSQARDASRLPGFVVQQPYDPNSYYAQFYRTGTDSDTRVSPFQSPGFTAKYTGNVAMLSPQASQSAQEIGNSLILSTAGPTTLVTQAAGVMQSSIAVTQQPLPVFRQPAGVHLPHYPTNYIPYGHYYSPFYVPPPGIHQFLSNGAFPPQPQPGSLYPAPPVATTKYPLSQYKSGNNTGNSTQMGVPGSYVPYGSSPSGFNTTSSATTGNSASNDDLGSSHFKETNVYITGQQSEGSGVWFAPGREISGMQASSFYNLPQAQMGYTAAQAGRGSFASIYHPAQPVTAAAVHPLLQPPQTMAGAVDMAGPTASVYQPSQPATVNWPNNY</sequence>
<dbReference type="EMBL" id="LNRQ01000006">
    <property type="protein sequence ID" value="KZM91548.1"/>
    <property type="molecule type" value="Genomic_DNA"/>
</dbReference>
<evidence type="ECO:0000259" key="2">
    <source>
        <dbReference type="Pfam" id="PF06972"/>
    </source>
</evidence>
<dbReference type="GO" id="GO:0051082">
    <property type="term" value="F:unfolded protein binding"/>
    <property type="evidence" value="ECO:0007669"/>
    <property type="project" value="TreeGrafter"/>
</dbReference>
<feature type="region of interest" description="Disordered" evidence="1">
    <location>
        <begin position="440"/>
        <end position="519"/>
    </location>
</feature>
<dbReference type="Gramene" id="KZM91548">
    <property type="protein sequence ID" value="KZM91548"/>
    <property type="gene ID" value="DCAR_021087"/>
</dbReference>
<comment type="caution">
    <text evidence="3">The sequence shown here is derived from an EMBL/GenBank/DDBJ whole genome shotgun (WGS) entry which is preliminary data.</text>
</comment>
<proteinExistence type="predicted"/>
<dbReference type="KEGG" id="dcr:108227993"/>
<evidence type="ECO:0000313" key="3">
    <source>
        <dbReference type="EMBL" id="KZM91548.1"/>
    </source>
</evidence>
<dbReference type="Pfam" id="PF06972">
    <property type="entry name" value="GIP1_N"/>
    <property type="match status" value="1"/>
</dbReference>